<dbReference type="Gene3D" id="3.40.190.10">
    <property type="entry name" value="Periplasmic binding protein-like II"/>
    <property type="match status" value="2"/>
</dbReference>
<dbReference type="PANTHER" id="PTHR30346:SF26">
    <property type="entry name" value="HYDROGEN PEROXIDE-INDUCIBLE GENES ACTIVATOR"/>
    <property type="match status" value="1"/>
</dbReference>
<feature type="domain" description="HTH lysR-type" evidence="6">
    <location>
        <begin position="3"/>
        <end position="60"/>
    </location>
</feature>
<reference evidence="7 8" key="1">
    <citation type="submission" date="2019-12" db="EMBL/GenBank/DDBJ databases">
        <title>Strain KN286 was isolated from seawater, which was collected from Caroline Seamount in the tropical western Pacific.</title>
        <authorList>
            <person name="Wang Q."/>
        </authorList>
    </citation>
    <scope>NUCLEOTIDE SEQUENCE [LARGE SCALE GENOMIC DNA]</scope>
    <source>
        <strain evidence="7 8">KN286</strain>
    </source>
</reference>
<dbReference type="InterPro" id="IPR036388">
    <property type="entry name" value="WH-like_DNA-bd_sf"/>
</dbReference>
<dbReference type="SUPFAM" id="SSF53850">
    <property type="entry name" value="Periplasmic binding protein-like II"/>
    <property type="match status" value="1"/>
</dbReference>
<evidence type="ECO:0000256" key="4">
    <source>
        <dbReference type="ARBA" id="ARBA00023159"/>
    </source>
</evidence>
<dbReference type="Pfam" id="PF00126">
    <property type="entry name" value="HTH_1"/>
    <property type="match status" value="1"/>
</dbReference>
<keyword evidence="4" id="KW-0010">Activator</keyword>
<dbReference type="InterPro" id="IPR005119">
    <property type="entry name" value="LysR_subst-bd"/>
</dbReference>
<gene>
    <name evidence="7" type="ORF">GSH16_09960</name>
</gene>
<dbReference type="CDD" id="cd08411">
    <property type="entry name" value="PBP2_OxyR"/>
    <property type="match status" value="1"/>
</dbReference>
<dbReference type="Gene3D" id="1.10.10.10">
    <property type="entry name" value="Winged helix-like DNA-binding domain superfamily/Winged helix DNA-binding domain"/>
    <property type="match status" value="1"/>
</dbReference>
<evidence type="ECO:0000256" key="2">
    <source>
        <dbReference type="ARBA" id="ARBA00023015"/>
    </source>
</evidence>
<sequence length="318" mass="33866">MTVTLRQLRYFLALTETRHFGKAADRVHVSQPALSVQIRDLEALLGGPLVERGSAGLPLTPLGRQLEEKARAVVDGAQAIEGLGRRRSGLSGPLAVGMIPTIAPYLLPALIPALRRDHPDLDLSVQEAPTARLAEALAAGRIDAAVLATDEDTARFRALPLFNDRFLLAGTAPLIRSMTPPPVHPHPDAVDSERLLLLEEGHCLSDQALAACAIDRSALRLDLGATSLATLSGLASGGVGVTFLPELSLASELARQEGLTVLRFANPEPSRQVRLLLRRETPDDPWVGMLANALVASAEPLLAHARDAGRVYETVAPP</sequence>
<keyword evidence="2" id="KW-0805">Transcription regulation</keyword>
<dbReference type="Pfam" id="PF03466">
    <property type="entry name" value="LysR_substrate"/>
    <property type="match status" value="1"/>
</dbReference>
<keyword evidence="8" id="KW-1185">Reference proteome</keyword>
<accession>A0A6B0TX94</accession>
<dbReference type="RefSeq" id="WP_160854553.1">
    <property type="nucleotide sequence ID" value="NZ_WUWG01000003.1"/>
</dbReference>
<dbReference type="SUPFAM" id="SSF46785">
    <property type="entry name" value="Winged helix' DNA-binding domain"/>
    <property type="match status" value="1"/>
</dbReference>
<evidence type="ECO:0000256" key="1">
    <source>
        <dbReference type="ARBA" id="ARBA00009437"/>
    </source>
</evidence>
<comment type="caution">
    <text evidence="7">The sequence shown here is derived from an EMBL/GenBank/DDBJ whole genome shotgun (WGS) entry which is preliminary data.</text>
</comment>
<protein>
    <submittedName>
        <fullName evidence="7">LysR family transcriptional regulator</fullName>
    </submittedName>
</protein>
<dbReference type="GO" id="GO:0003700">
    <property type="term" value="F:DNA-binding transcription factor activity"/>
    <property type="evidence" value="ECO:0007669"/>
    <property type="project" value="InterPro"/>
</dbReference>
<keyword evidence="5" id="KW-0804">Transcription</keyword>
<name>A0A6B0TX94_9RHOB</name>
<organism evidence="7 8">
    <name type="scientific">Oceanomicrobium pacificus</name>
    <dbReference type="NCBI Taxonomy" id="2692916"/>
    <lineage>
        <taxon>Bacteria</taxon>
        <taxon>Pseudomonadati</taxon>
        <taxon>Pseudomonadota</taxon>
        <taxon>Alphaproteobacteria</taxon>
        <taxon>Rhodobacterales</taxon>
        <taxon>Paracoccaceae</taxon>
        <taxon>Oceanomicrobium</taxon>
    </lineage>
</organism>
<dbReference type="InterPro" id="IPR000847">
    <property type="entry name" value="LysR_HTH_N"/>
</dbReference>
<comment type="similarity">
    <text evidence="1">Belongs to the LysR transcriptional regulatory family.</text>
</comment>
<keyword evidence="3" id="KW-0238">DNA-binding</keyword>
<dbReference type="InterPro" id="IPR036390">
    <property type="entry name" value="WH_DNA-bd_sf"/>
</dbReference>
<dbReference type="GO" id="GO:0032993">
    <property type="term" value="C:protein-DNA complex"/>
    <property type="evidence" value="ECO:0007669"/>
    <property type="project" value="TreeGrafter"/>
</dbReference>
<dbReference type="GO" id="GO:0003677">
    <property type="term" value="F:DNA binding"/>
    <property type="evidence" value="ECO:0007669"/>
    <property type="project" value="UniProtKB-KW"/>
</dbReference>
<proteinExistence type="inferred from homology"/>
<evidence type="ECO:0000256" key="3">
    <source>
        <dbReference type="ARBA" id="ARBA00023125"/>
    </source>
</evidence>
<dbReference type="PANTHER" id="PTHR30346">
    <property type="entry name" value="TRANSCRIPTIONAL DUAL REGULATOR HCAR-RELATED"/>
    <property type="match status" value="1"/>
</dbReference>
<evidence type="ECO:0000259" key="6">
    <source>
        <dbReference type="PROSITE" id="PS50931"/>
    </source>
</evidence>
<dbReference type="EMBL" id="WUWG01000003">
    <property type="protein sequence ID" value="MXU65774.1"/>
    <property type="molecule type" value="Genomic_DNA"/>
</dbReference>
<dbReference type="Proteomes" id="UP000436016">
    <property type="component" value="Unassembled WGS sequence"/>
</dbReference>
<evidence type="ECO:0000313" key="7">
    <source>
        <dbReference type="EMBL" id="MXU65774.1"/>
    </source>
</evidence>
<dbReference type="AlphaFoldDB" id="A0A6B0TX94"/>
<evidence type="ECO:0000256" key="5">
    <source>
        <dbReference type="ARBA" id="ARBA00023163"/>
    </source>
</evidence>
<evidence type="ECO:0000313" key="8">
    <source>
        <dbReference type="Proteomes" id="UP000436016"/>
    </source>
</evidence>
<dbReference type="FunFam" id="1.10.10.10:FF:000001">
    <property type="entry name" value="LysR family transcriptional regulator"/>
    <property type="match status" value="1"/>
</dbReference>
<dbReference type="PRINTS" id="PR00039">
    <property type="entry name" value="HTHLYSR"/>
</dbReference>
<dbReference type="PROSITE" id="PS50931">
    <property type="entry name" value="HTH_LYSR"/>
    <property type="match status" value="1"/>
</dbReference>